<dbReference type="PROSITE" id="PS50007">
    <property type="entry name" value="PIPLC_X_DOMAIN"/>
    <property type="match status" value="1"/>
</dbReference>
<dbReference type="CDD" id="cd08556">
    <property type="entry name" value="GDPD"/>
    <property type="match status" value="1"/>
</dbReference>
<dbReference type="GO" id="GO:0006629">
    <property type="term" value="P:lipid metabolic process"/>
    <property type="evidence" value="ECO:0007669"/>
    <property type="project" value="InterPro"/>
</dbReference>
<comment type="caution">
    <text evidence="2">The sequence shown here is derived from an EMBL/GenBank/DDBJ whole genome shotgun (WGS) entry which is preliminary data.</text>
</comment>
<dbReference type="InterPro" id="IPR017946">
    <property type="entry name" value="PLC-like_Pdiesterase_TIM-brl"/>
</dbReference>
<dbReference type="SUPFAM" id="SSF51695">
    <property type="entry name" value="PLC-like phosphodiesterases"/>
    <property type="match status" value="1"/>
</dbReference>
<accession>A0A7X0RU03</accession>
<gene>
    <name evidence="2" type="ORF">H7C19_17365</name>
</gene>
<dbReference type="PANTHER" id="PTHR46211:SF1">
    <property type="entry name" value="GLYCEROPHOSPHODIESTER PHOSPHODIESTERASE, CYTOPLASMIC"/>
    <property type="match status" value="1"/>
</dbReference>
<dbReference type="PANTHER" id="PTHR46211">
    <property type="entry name" value="GLYCEROPHOSPHORYL DIESTER PHOSPHODIESTERASE"/>
    <property type="match status" value="1"/>
</dbReference>
<dbReference type="Proteomes" id="UP000547209">
    <property type="component" value="Unassembled WGS sequence"/>
</dbReference>
<organism evidence="2 3">
    <name type="scientific">Cohnella nanjingensis</name>
    <dbReference type="NCBI Taxonomy" id="1387779"/>
    <lineage>
        <taxon>Bacteria</taxon>
        <taxon>Bacillati</taxon>
        <taxon>Bacillota</taxon>
        <taxon>Bacilli</taxon>
        <taxon>Bacillales</taxon>
        <taxon>Paenibacillaceae</taxon>
        <taxon>Cohnella</taxon>
    </lineage>
</organism>
<dbReference type="RefSeq" id="WP_185143930.1">
    <property type="nucleotide sequence ID" value="NZ_JACJVP010000027.1"/>
</dbReference>
<protein>
    <submittedName>
        <fullName evidence="2">Glycerophosphodiester phosphodiesterase</fullName>
    </submittedName>
</protein>
<feature type="domain" description="GP-PDE" evidence="1">
    <location>
        <begin position="3"/>
        <end position="234"/>
    </location>
</feature>
<dbReference type="InterPro" id="IPR030395">
    <property type="entry name" value="GP_PDE_dom"/>
</dbReference>
<dbReference type="Gene3D" id="3.20.20.190">
    <property type="entry name" value="Phosphatidylinositol (PI) phosphodiesterase"/>
    <property type="match status" value="1"/>
</dbReference>
<evidence type="ECO:0000313" key="2">
    <source>
        <dbReference type="EMBL" id="MBB6672451.1"/>
    </source>
</evidence>
<dbReference type="AlphaFoldDB" id="A0A7X0RU03"/>
<keyword evidence="3" id="KW-1185">Reference proteome</keyword>
<sequence>MRHTLVAAHTGCGVHPDNTVESFLEGMRIGADIVEVDVRVAGDGTPVLLHDDSPLLRTQAYEALNRPEVRCRLDPIYREYELASLEQAIRLSEREGTRLNLDVKSADAVAPAMDLVRRLNAAGRVYVTGCTDGIAAHYPDVRAMLNTPDFLSPVQMLRYASFADSACDAAAAGGYAGLNMNARTCRREMVEAAHARGLLVWVYTVNDETAMKKYGGMGVDAITTRRPERLIRLQKK</sequence>
<evidence type="ECO:0000259" key="1">
    <source>
        <dbReference type="PROSITE" id="PS51704"/>
    </source>
</evidence>
<dbReference type="GO" id="GO:0008081">
    <property type="term" value="F:phosphoric diester hydrolase activity"/>
    <property type="evidence" value="ECO:0007669"/>
    <property type="project" value="InterPro"/>
</dbReference>
<proteinExistence type="predicted"/>
<evidence type="ECO:0000313" key="3">
    <source>
        <dbReference type="Proteomes" id="UP000547209"/>
    </source>
</evidence>
<name>A0A7X0RU03_9BACL</name>
<dbReference type="Pfam" id="PF03009">
    <property type="entry name" value="GDPD"/>
    <property type="match status" value="1"/>
</dbReference>
<reference evidence="2 3" key="1">
    <citation type="submission" date="2020-08" db="EMBL/GenBank/DDBJ databases">
        <title>Cohnella phylogeny.</title>
        <authorList>
            <person name="Dunlap C."/>
        </authorList>
    </citation>
    <scope>NUCLEOTIDE SEQUENCE [LARGE SCALE GENOMIC DNA]</scope>
    <source>
        <strain evidence="2 3">DSM 28246</strain>
    </source>
</reference>
<dbReference type="EMBL" id="JACJVP010000027">
    <property type="protein sequence ID" value="MBB6672451.1"/>
    <property type="molecule type" value="Genomic_DNA"/>
</dbReference>
<dbReference type="PROSITE" id="PS51704">
    <property type="entry name" value="GP_PDE"/>
    <property type="match status" value="1"/>
</dbReference>